<evidence type="ECO:0000256" key="2">
    <source>
        <dbReference type="ARBA" id="ARBA00023125"/>
    </source>
</evidence>
<organism evidence="6 7">
    <name type="scientific">Arenivirga flava</name>
    <dbReference type="NCBI Taxonomy" id="1930060"/>
    <lineage>
        <taxon>Bacteria</taxon>
        <taxon>Bacillati</taxon>
        <taxon>Actinomycetota</taxon>
        <taxon>Actinomycetes</taxon>
        <taxon>Micrococcales</taxon>
        <taxon>Microbacteriaceae</taxon>
        <taxon>Arenivirga</taxon>
    </lineage>
</organism>
<protein>
    <submittedName>
        <fullName evidence="6">TetR family transcriptional regulator</fullName>
    </submittedName>
</protein>
<dbReference type="GO" id="GO:0003677">
    <property type="term" value="F:DNA binding"/>
    <property type="evidence" value="ECO:0007669"/>
    <property type="project" value="UniProtKB-UniRule"/>
</dbReference>
<dbReference type="PROSITE" id="PS50977">
    <property type="entry name" value="HTH_TETR_2"/>
    <property type="match status" value="1"/>
</dbReference>
<dbReference type="Gene3D" id="1.10.357.10">
    <property type="entry name" value="Tetracycline Repressor, domain 2"/>
    <property type="match status" value="1"/>
</dbReference>
<feature type="domain" description="HTH tetR-type" evidence="5">
    <location>
        <begin position="5"/>
        <end position="65"/>
    </location>
</feature>
<accession>A0AA37XA77</accession>
<evidence type="ECO:0000256" key="4">
    <source>
        <dbReference type="PROSITE-ProRule" id="PRU00335"/>
    </source>
</evidence>
<dbReference type="Pfam" id="PF00440">
    <property type="entry name" value="TetR_N"/>
    <property type="match status" value="1"/>
</dbReference>
<evidence type="ECO:0000256" key="1">
    <source>
        <dbReference type="ARBA" id="ARBA00023015"/>
    </source>
</evidence>
<dbReference type="AlphaFoldDB" id="A0AA37XA77"/>
<keyword evidence="7" id="KW-1185">Reference proteome</keyword>
<name>A0AA37XA77_9MICO</name>
<dbReference type="PANTHER" id="PTHR47506:SF1">
    <property type="entry name" value="HTH-TYPE TRANSCRIPTIONAL REGULATOR YJDC"/>
    <property type="match status" value="1"/>
</dbReference>
<comment type="caution">
    <text evidence="6">The sequence shown here is derived from an EMBL/GenBank/DDBJ whole genome shotgun (WGS) entry which is preliminary data.</text>
</comment>
<evidence type="ECO:0000259" key="5">
    <source>
        <dbReference type="PROSITE" id="PS50977"/>
    </source>
</evidence>
<dbReference type="EMBL" id="BSUL01000001">
    <property type="protein sequence ID" value="GMA29549.1"/>
    <property type="molecule type" value="Genomic_DNA"/>
</dbReference>
<dbReference type="SUPFAM" id="SSF48498">
    <property type="entry name" value="Tetracyclin repressor-like, C-terminal domain"/>
    <property type="match status" value="1"/>
</dbReference>
<dbReference type="Proteomes" id="UP001157160">
    <property type="component" value="Unassembled WGS sequence"/>
</dbReference>
<keyword evidence="2 4" id="KW-0238">DNA-binding</keyword>
<evidence type="ECO:0000313" key="6">
    <source>
        <dbReference type="EMBL" id="GMA29549.1"/>
    </source>
</evidence>
<evidence type="ECO:0000313" key="7">
    <source>
        <dbReference type="Proteomes" id="UP001157160"/>
    </source>
</evidence>
<keyword evidence="1" id="KW-0805">Transcription regulation</keyword>
<evidence type="ECO:0000256" key="3">
    <source>
        <dbReference type="ARBA" id="ARBA00023163"/>
    </source>
</evidence>
<keyword evidence="3" id="KW-0804">Transcription</keyword>
<proteinExistence type="predicted"/>
<reference evidence="6 7" key="1">
    <citation type="journal article" date="2014" name="Int. J. Syst. Evol. Microbiol.">
        <title>Complete genome sequence of Corynebacterium casei LMG S-19264T (=DSM 44701T), isolated from a smear-ripened cheese.</title>
        <authorList>
            <consortium name="US DOE Joint Genome Institute (JGI-PGF)"/>
            <person name="Walter F."/>
            <person name="Albersmeier A."/>
            <person name="Kalinowski J."/>
            <person name="Ruckert C."/>
        </authorList>
    </citation>
    <scope>NUCLEOTIDE SEQUENCE [LARGE SCALE GENOMIC DNA]</scope>
    <source>
        <strain evidence="6 7">NBRC 112289</strain>
    </source>
</reference>
<sequence length="186" mass="20202">MALRESTERRILDAAEDLFFSNGVAATPIDAVIDRAGVSAATLYRGWASKELLLAAALDRRQRAWIAEWDARIAEAHDDQGRLLAVFDALESFREQPRGSRWCAFLGAAAEYADAPQQVADAVRADTEALRSRLTDLARPVVGDRAAELAEQLLLVVSGDLAMRLREPGGSTATARSVARALLAER</sequence>
<dbReference type="SUPFAM" id="SSF46689">
    <property type="entry name" value="Homeodomain-like"/>
    <property type="match status" value="1"/>
</dbReference>
<dbReference type="InterPro" id="IPR036271">
    <property type="entry name" value="Tet_transcr_reg_TetR-rel_C_sf"/>
</dbReference>
<feature type="DNA-binding region" description="H-T-H motif" evidence="4">
    <location>
        <begin position="28"/>
        <end position="47"/>
    </location>
</feature>
<dbReference type="PANTHER" id="PTHR47506">
    <property type="entry name" value="TRANSCRIPTIONAL REGULATORY PROTEIN"/>
    <property type="match status" value="1"/>
</dbReference>
<dbReference type="PRINTS" id="PR00455">
    <property type="entry name" value="HTHTETR"/>
</dbReference>
<dbReference type="InterPro" id="IPR001647">
    <property type="entry name" value="HTH_TetR"/>
</dbReference>
<gene>
    <name evidence="6" type="ORF">GCM10025874_28020</name>
</gene>
<dbReference type="InterPro" id="IPR009057">
    <property type="entry name" value="Homeodomain-like_sf"/>
</dbReference>
<dbReference type="RefSeq" id="WP_284233771.1">
    <property type="nucleotide sequence ID" value="NZ_BSUL01000001.1"/>
</dbReference>